<gene>
    <name evidence="1" type="ORF">HNQ72_004464</name>
</gene>
<protein>
    <submittedName>
        <fullName evidence="1">Uncharacterized protein</fullName>
    </submittedName>
</protein>
<keyword evidence="2" id="KW-1185">Reference proteome</keyword>
<name>A0A7X0D1P4_9HYPH</name>
<dbReference type="AlphaFoldDB" id="A0A7X0D1P4"/>
<evidence type="ECO:0000313" key="2">
    <source>
        <dbReference type="Proteomes" id="UP000547879"/>
    </source>
</evidence>
<proteinExistence type="predicted"/>
<dbReference type="EMBL" id="JACHEG010000006">
    <property type="protein sequence ID" value="MBB6164619.1"/>
    <property type="molecule type" value="Genomic_DNA"/>
</dbReference>
<evidence type="ECO:0000313" key="1">
    <source>
        <dbReference type="EMBL" id="MBB6164619.1"/>
    </source>
</evidence>
<organism evidence="1 2">
    <name type="scientific">Rhizobium wenxiniae</name>
    <dbReference type="NCBI Taxonomy" id="1737357"/>
    <lineage>
        <taxon>Bacteria</taxon>
        <taxon>Pseudomonadati</taxon>
        <taxon>Pseudomonadota</taxon>
        <taxon>Alphaproteobacteria</taxon>
        <taxon>Hyphomicrobiales</taxon>
        <taxon>Rhizobiaceae</taxon>
        <taxon>Rhizobium/Agrobacterium group</taxon>
        <taxon>Rhizobium</taxon>
    </lineage>
</organism>
<reference evidence="1 2" key="1">
    <citation type="submission" date="2020-08" db="EMBL/GenBank/DDBJ databases">
        <title>Genomic Encyclopedia of Type Strains, Phase IV (KMG-IV): sequencing the most valuable type-strain genomes for metagenomic binning, comparative biology and taxonomic classification.</title>
        <authorList>
            <person name="Goeker M."/>
        </authorList>
    </citation>
    <scope>NUCLEOTIDE SEQUENCE [LARGE SCALE GENOMIC DNA]</scope>
    <source>
        <strain evidence="1 2">DSM 100734</strain>
    </source>
</reference>
<dbReference type="Proteomes" id="UP000547879">
    <property type="component" value="Unassembled WGS sequence"/>
</dbReference>
<comment type="caution">
    <text evidence="1">The sequence shown here is derived from an EMBL/GenBank/DDBJ whole genome shotgun (WGS) entry which is preliminary data.</text>
</comment>
<accession>A0A7X0D1P4</accession>
<sequence>MASVNQFDIQQPRYLQLELTTAEVSSVVAVTGGNTFH</sequence>